<comment type="caution">
    <text evidence="7">The sequence shown here is derived from an EMBL/GenBank/DDBJ whole genome shotgun (WGS) entry which is preliminary data.</text>
</comment>
<evidence type="ECO:0000259" key="6">
    <source>
        <dbReference type="Pfam" id="PF02826"/>
    </source>
</evidence>
<keyword evidence="3" id="KW-0520">NAD</keyword>
<name>A0ABS7HGL6_9MICO</name>
<evidence type="ECO:0000256" key="3">
    <source>
        <dbReference type="ARBA" id="ARBA00023027"/>
    </source>
</evidence>
<accession>A0ABS7HGL6</accession>
<dbReference type="InterPro" id="IPR006139">
    <property type="entry name" value="D-isomer_2_OHA_DH_cat_dom"/>
</dbReference>
<dbReference type="Proteomes" id="UP001196843">
    <property type="component" value="Unassembled WGS sequence"/>
</dbReference>
<dbReference type="PROSITE" id="PS00671">
    <property type="entry name" value="D_2_HYDROXYACID_DH_3"/>
    <property type="match status" value="1"/>
</dbReference>
<dbReference type="EMBL" id="JAEUAW010000001">
    <property type="protein sequence ID" value="MBW9092062.1"/>
    <property type="molecule type" value="Genomic_DNA"/>
</dbReference>
<protein>
    <submittedName>
        <fullName evidence="7">Hydroxyacid dehydrogenase</fullName>
    </submittedName>
</protein>
<evidence type="ECO:0000313" key="8">
    <source>
        <dbReference type="Proteomes" id="UP001196843"/>
    </source>
</evidence>
<reference evidence="7 8" key="1">
    <citation type="journal article" date="2021" name="MBio">
        <title>Poor Competitiveness of Bradyrhizobium in Pigeon Pea Root Colonization in Indian Soils.</title>
        <authorList>
            <person name="Chalasani D."/>
            <person name="Basu A."/>
            <person name="Pullabhotla S.V.S.R.N."/>
            <person name="Jorrin B."/>
            <person name="Neal A.L."/>
            <person name="Poole P.S."/>
            <person name="Podile A.R."/>
            <person name="Tkacz A."/>
        </authorList>
    </citation>
    <scope>NUCLEOTIDE SEQUENCE [LARGE SCALE GENOMIC DNA]</scope>
    <source>
        <strain evidence="7 8">HU14</strain>
    </source>
</reference>
<dbReference type="CDD" id="cd12167">
    <property type="entry name" value="2-Hacid_dh_8"/>
    <property type="match status" value="1"/>
</dbReference>
<evidence type="ECO:0000259" key="5">
    <source>
        <dbReference type="Pfam" id="PF00389"/>
    </source>
</evidence>
<evidence type="ECO:0000256" key="1">
    <source>
        <dbReference type="ARBA" id="ARBA00005854"/>
    </source>
</evidence>
<dbReference type="PROSITE" id="PS00670">
    <property type="entry name" value="D_2_HYDROXYACID_DH_2"/>
    <property type="match status" value="1"/>
</dbReference>
<sequence length="342" mass="36780">MTPSPDTGRPRALLTMSRASFGDLFDPSRLDRLRALVRLEEPVRLEELASEGAIARLRDVEVLVTGWGTPHLGAEVIAAAPRLRAVVHAGGSVKGHVSQAFWDAGILVTSAAEANAIPVAEFTVATILLEGKRTARYAEGYAQQRTVDGPWRERIPPSVNFGGTVGIVGLSRVGRRVAALLRQFDVDVLASDPLVGARQAALLGAELVGLDDLLRRSDIVTLHAPELPETRHLLDARRLSLLRDDAVLVNTARGSLIDGEALVARCRAGGLRAILDVTEPEPLPPDSALFTTPGIVLTPHIAGAMHAETHRLADTVLDELERIGQGRPPRHPVDRRSLEFIA</sequence>
<feature type="domain" description="D-isomer specific 2-hydroxyacid dehydrogenase catalytic" evidence="5">
    <location>
        <begin position="46"/>
        <end position="333"/>
    </location>
</feature>
<keyword evidence="2 4" id="KW-0560">Oxidoreductase</keyword>
<proteinExistence type="inferred from homology"/>
<keyword evidence="8" id="KW-1185">Reference proteome</keyword>
<evidence type="ECO:0000256" key="4">
    <source>
        <dbReference type="RuleBase" id="RU003719"/>
    </source>
</evidence>
<evidence type="ECO:0000313" key="7">
    <source>
        <dbReference type="EMBL" id="MBW9092062.1"/>
    </source>
</evidence>
<dbReference type="InterPro" id="IPR050857">
    <property type="entry name" value="D-2-hydroxyacid_DH"/>
</dbReference>
<comment type="similarity">
    <text evidence="1 4">Belongs to the D-isomer specific 2-hydroxyacid dehydrogenase family.</text>
</comment>
<dbReference type="InterPro" id="IPR006140">
    <property type="entry name" value="D-isomer_DH_NAD-bd"/>
</dbReference>
<gene>
    <name evidence="7" type="ORF">JNB62_00015</name>
</gene>
<feature type="domain" description="D-isomer specific 2-hydroxyacid dehydrogenase NAD-binding" evidence="6">
    <location>
        <begin position="142"/>
        <end position="302"/>
    </location>
</feature>
<dbReference type="PANTHER" id="PTHR42789:SF1">
    <property type="entry name" value="D-ISOMER SPECIFIC 2-HYDROXYACID DEHYDROGENASE FAMILY PROTEIN (AFU_ORTHOLOGUE AFUA_6G10090)"/>
    <property type="match status" value="1"/>
</dbReference>
<dbReference type="Pfam" id="PF02826">
    <property type="entry name" value="2-Hacid_dh_C"/>
    <property type="match status" value="1"/>
</dbReference>
<dbReference type="SUPFAM" id="SSF51735">
    <property type="entry name" value="NAD(P)-binding Rossmann-fold domains"/>
    <property type="match status" value="1"/>
</dbReference>
<dbReference type="InterPro" id="IPR036291">
    <property type="entry name" value="NAD(P)-bd_dom_sf"/>
</dbReference>
<dbReference type="PANTHER" id="PTHR42789">
    <property type="entry name" value="D-ISOMER SPECIFIC 2-HYDROXYACID DEHYDROGENASE FAMILY PROTEIN (AFU_ORTHOLOGUE AFUA_6G10090)"/>
    <property type="match status" value="1"/>
</dbReference>
<dbReference type="InterPro" id="IPR029753">
    <property type="entry name" value="D-isomer_DH_CS"/>
</dbReference>
<dbReference type="Gene3D" id="3.40.50.720">
    <property type="entry name" value="NAD(P)-binding Rossmann-like Domain"/>
    <property type="match status" value="2"/>
</dbReference>
<dbReference type="SUPFAM" id="SSF52283">
    <property type="entry name" value="Formate/glycerate dehydrogenase catalytic domain-like"/>
    <property type="match status" value="1"/>
</dbReference>
<evidence type="ECO:0000256" key="2">
    <source>
        <dbReference type="ARBA" id="ARBA00023002"/>
    </source>
</evidence>
<organism evidence="7 8">
    <name type="scientific">Microbacterium jejuense</name>
    <dbReference type="NCBI Taxonomy" id="1263637"/>
    <lineage>
        <taxon>Bacteria</taxon>
        <taxon>Bacillati</taxon>
        <taxon>Actinomycetota</taxon>
        <taxon>Actinomycetes</taxon>
        <taxon>Micrococcales</taxon>
        <taxon>Microbacteriaceae</taxon>
        <taxon>Microbacterium</taxon>
    </lineage>
</organism>
<dbReference type="RefSeq" id="WP_220298837.1">
    <property type="nucleotide sequence ID" value="NZ_JAEUAW010000001.1"/>
</dbReference>
<dbReference type="Pfam" id="PF00389">
    <property type="entry name" value="2-Hacid_dh"/>
    <property type="match status" value="1"/>
</dbReference>